<dbReference type="AlphaFoldDB" id="A0A8H7ZI29"/>
<reference evidence="1 2" key="1">
    <citation type="submission" date="2020-12" db="EMBL/GenBank/DDBJ databases">
        <title>Effect of drift, selection, and recombination on the evolution of hybrid genomes in Candida yeast pathogens.</title>
        <authorList>
            <person name="Mixao V."/>
            <person name="Ksiezopolska E."/>
            <person name="Saus E."/>
            <person name="Boekhout T."/>
            <person name="Gacser A."/>
            <person name="Gabaldon T."/>
        </authorList>
    </citation>
    <scope>NUCLEOTIDE SEQUENCE [LARGE SCALE GENOMIC DNA]</scope>
    <source>
        <strain evidence="1 2">BP57</strain>
    </source>
</reference>
<accession>A0A8H7ZI29</accession>
<sequence>MLSRLPVFKHNLVADNDPNWTIRELHSTVQRDYTVYQDNINQVQETITILSAQVPTGKRAEFWNIIESMSEISDFTKQPYLGHLDLEFIEELDKSIVSIYNYLSCNDPTTTTLARNIFTLSLLFFFKHCHVAKEKCSKRNSSGQSSSKPTHWTSHFERVSLDSIMISSLQSHALPQFSLSNNFIITSEPVLTTFYEQKYLRMMTQLLQGQHRLYMRHNKNNRINSAIIPDITILNAGHLETDIGGRDILLLIEVKSQDIDLFPADVRSHKLILRQVLLYVHYSGTRRVDISTPNQCYHLVISDIARKDYGVLTFKFSIKRYDATADPEVTFASAWYIMHMLEDGMDDALNFEFECSLYHEKNLKLTRL</sequence>
<dbReference type="GeneID" id="93651004"/>
<proteinExistence type="predicted"/>
<evidence type="ECO:0000313" key="2">
    <source>
        <dbReference type="Proteomes" id="UP000669133"/>
    </source>
</evidence>
<dbReference type="RefSeq" id="XP_067549610.1">
    <property type="nucleotide sequence ID" value="XM_067691223.1"/>
</dbReference>
<keyword evidence="2" id="KW-1185">Reference proteome</keyword>
<dbReference type="Proteomes" id="UP000669133">
    <property type="component" value="Unassembled WGS sequence"/>
</dbReference>
<organism evidence="1 2">
    <name type="scientific">Candida metapsilosis</name>
    <dbReference type="NCBI Taxonomy" id="273372"/>
    <lineage>
        <taxon>Eukaryota</taxon>
        <taxon>Fungi</taxon>
        <taxon>Dikarya</taxon>
        <taxon>Ascomycota</taxon>
        <taxon>Saccharomycotina</taxon>
        <taxon>Pichiomycetes</taxon>
        <taxon>Debaryomycetaceae</taxon>
        <taxon>Candida/Lodderomyces clade</taxon>
        <taxon>Candida</taxon>
    </lineage>
</organism>
<comment type="caution">
    <text evidence="1">The sequence shown here is derived from an EMBL/GenBank/DDBJ whole genome shotgun (WGS) entry which is preliminary data.</text>
</comment>
<evidence type="ECO:0000313" key="1">
    <source>
        <dbReference type="EMBL" id="KAG5420494.1"/>
    </source>
</evidence>
<protein>
    <submittedName>
        <fullName evidence="1">Uncharacterized protein</fullName>
    </submittedName>
</protein>
<name>A0A8H7ZI29_9ASCO</name>
<dbReference type="EMBL" id="JAEOAQ010000002">
    <property type="protein sequence ID" value="KAG5420494.1"/>
    <property type="molecule type" value="Genomic_DNA"/>
</dbReference>
<gene>
    <name evidence="1" type="ORF">I9W82_002375</name>
</gene>